<protein>
    <submittedName>
        <fullName evidence="6">TetR family transcriptional regulator</fullName>
    </submittedName>
</protein>
<evidence type="ECO:0000313" key="6">
    <source>
        <dbReference type="EMBL" id="TQM39175.1"/>
    </source>
</evidence>
<keyword evidence="3" id="KW-0804">Transcription</keyword>
<dbReference type="Proteomes" id="UP000319818">
    <property type="component" value="Unassembled WGS sequence"/>
</dbReference>
<dbReference type="Gene3D" id="1.10.357.10">
    <property type="entry name" value="Tetracycline Repressor, domain 2"/>
    <property type="match status" value="1"/>
</dbReference>
<dbReference type="AlphaFoldDB" id="A0A543FZE9"/>
<dbReference type="PANTHER" id="PTHR30055:SF234">
    <property type="entry name" value="HTH-TYPE TRANSCRIPTIONAL REGULATOR BETI"/>
    <property type="match status" value="1"/>
</dbReference>
<dbReference type="InterPro" id="IPR036271">
    <property type="entry name" value="Tet_transcr_reg_TetR-rel_C_sf"/>
</dbReference>
<dbReference type="SUPFAM" id="SSF48498">
    <property type="entry name" value="Tetracyclin repressor-like, C-terminal domain"/>
    <property type="match status" value="1"/>
</dbReference>
<dbReference type="InterPro" id="IPR049445">
    <property type="entry name" value="TetR_SbtR-like_C"/>
</dbReference>
<dbReference type="PROSITE" id="PS50977">
    <property type="entry name" value="HTH_TETR_2"/>
    <property type="match status" value="1"/>
</dbReference>
<keyword evidence="1" id="KW-0805">Transcription regulation</keyword>
<feature type="DNA-binding region" description="H-T-H motif" evidence="4">
    <location>
        <begin position="37"/>
        <end position="56"/>
    </location>
</feature>
<evidence type="ECO:0000256" key="3">
    <source>
        <dbReference type="ARBA" id="ARBA00023163"/>
    </source>
</evidence>
<reference evidence="6 7" key="1">
    <citation type="submission" date="2019-06" db="EMBL/GenBank/DDBJ databases">
        <title>Sequencing the genomes of 1000 actinobacteria strains.</title>
        <authorList>
            <person name="Klenk H.-P."/>
        </authorList>
    </citation>
    <scope>NUCLEOTIDE SEQUENCE [LARGE SCALE GENOMIC DNA]</scope>
    <source>
        <strain evidence="6 7">DSM 45511</strain>
    </source>
</reference>
<dbReference type="InterPro" id="IPR050109">
    <property type="entry name" value="HTH-type_TetR-like_transc_reg"/>
</dbReference>
<gene>
    <name evidence="6" type="ORF">FB388_6431</name>
</gene>
<evidence type="ECO:0000256" key="1">
    <source>
        <dbReference type="ARBA" id="ARBA00023015"/>
    </source>
</evidence>
<accession>A0A543FZE9</accession>
<evidence type="ECO:0000313" key="7">
    <source>
        <dbReference type="Proteomes" id="UP000319818"/>
    </source>
</evidence>
<keyword evidence="2 4" id="KW-0238">DNA-binding</keyword>
<dbReference type="RefSeq" id="WP_142106010.1">
    <property type="nucleotide sequence ID" value="NZ_VFPH01000002.1"/>
</dbReference>
<sequence length="195" mass="20698">MTQDTAPRRRRADARRNVDALLEAARTVFDTSGVDAPAKQITDLAGVGVGTLYRHFPQRSDLVKAVVESGIDAVAEAGPALAAEFEPAEALTRWIDRYTELLGTKRGLASALHSGDPAFAGLPDYFMQRLGPTLSALLDAAAAEGAIRGDIDAEDLLYAVAQLCRPAPGRGPEHSRRIVGVLVDGLRREGGQGRA</sequence>
<keyword evidence="7" id="KW-1185">Reference proteome</keyword>
<proteinExistence type="predicted"/>
<evidence type="ECO:0000256" key="2">
    <source>
        <dbReference type="ARBA" id="ARBA00023125"/>
    </source>
</evidence>
<comment type="caution">
    <text evidence="6">The sequence shown here is derived from an EMBL/GenBank/DDBJ whole genome shotgun (WGS) entry which is preliminary data.</text>
</comment>
<dbReference type="PRINTS" id="PR00455">
    <property type="entry name" value="HTHTETR"/>
</dbReference>
<dbReference type="InterPro" id="IPR001647">
    <property type="entry name" value="HTH_TetR"/>
</dbReference>
<dbReference type="OrthoDB" id="3192968at2"/>
<dbReference type="SUPFAM" id="SSF46689">
    <property type="entry name" value="Homeodomain-like"/>
    <property type="match status" value="1"/>
</dbReference>
<dbReference type="EMBL" id="VFPH01000002">
    <property type="protein sequence ID" value="TQM39175.1"/>
    <property type="molecule type" value="Genomic_DNA"/>
</dbReference>
<evidence type="ECO:0000256" key="4">
    <source>
        <dbReference type="PROSITE-ProRule" id="PRU00335"/>
    </source>
</evidence>
<dbReference type="Pfam" id="PF00440">
    <property type="entry name" value="TetR_N"/>
    <property type="match status" value="1"/>
</dbReference>
<feature type="domain" description="HTH tetR-type" evidence="5">
    <location>
        <begin position="15"/>
        <end position="74"/>
    </location>
</feature>
<dbReference type="GO" id="GO:0000976">
    <property type="term" value="F:transcription cis-regulatory region binding"/>
    <property type="evidence" value="ECO:0007669"/>
    <property type="project" value="TreeGrafter"/>
</dbReference>
<evidence type="ECO:0000259" key="5">
    <source>
        <dbReference type="PROSITE" id="PS50977"/>
    </source>
</evidence>
<dbReference type="GO" id="GO:0003700">
    <property type="term" value="F:DNA-binding transcription factor activity"/>
    <property type="evidence" value="ECO:0007669"/>
    <property type="project" value="TreeGrafter"/>
</dbReference>
<dbReference type="InterPro" id="IPR009057">
    <property type="entry name" value="Homeodomain-like_sf"/>
</dbReference>
<name>A0A543FZE9_9PSEU</name>
<dbReference type="PANTHER" id="PTHR30055">
    <property type="entry name" value="HTH-TYPE TRANSCRIPTIONAL REGULATOR RUTR"/>
    <property type="match status" value="1"/>
</dbReference>
<organism evidence="6 7">
    <name type="scientific">Pseudonocardia cypriaca</name>
    <dbReference type="NCBI Taxonomy" id="882449"/>
    <lineage>
        <taxon>Bacteria</taxon>
        <taxon>Bacillati</taxon>
        <taxon>Actinomycetota</taxon>
        <taxon>Actinomycetes</taxon>
        <taxon>Pseudonocardiales</taxon>
        <taxon>Pseudonocardiaceae</taxon>
        <taxon>Pseudonocardia</taxon>
    </lineage>
</organism>
<dbReference type="Pfam" id="PF21597">
    <property type="entry name" value="TetR_C_43"/>
    <property type="match status" value="1"/>
</dbReference>